<organism evidence="1 2">
    <name type="scientific">Actinoallomurus vinaceus</name>
    <dbReference type="NCBI Taxonomy" id="1080074"/>
    <lineage>
        <taxon>Bacteria</taxon>
        <taxon>Bacillati</taxon>
        <taxon>Actinomycetota</taxon>
        <taxon>Actinomycetes</taxon>
        <taxon>Streptosporangiales</taxon>
        <taxon>Thermomonosporaceae</taxon>
        <taxon>Actinoallomurus</taxon>
    </lineage>
</organism>
<name>A0ABP8UXP9_9ACTN</name>
<sequence>MAECFANIECRVADSSLVAPYSLFLLEAVTAWIDPSQPQPQLFHHRGDGTFTLDGPTVDLKDRMTKWQYLL</sequence>
<dbReference type="SUPFAM" id="SSF50475">
    <property type="entry name" value="FMN-binding split barrel"/>
    <property type="match status" value="1"/>
</dbReference>
<comment type="caution">
    <text evidence="1">The sequence shown here is derived from an EMBL/GenBank/DDBJ whole genome shotgun (WGS) entry which is preliminary data.</text>
</comment>
<keyword evidence="2" id="KW-1185">Reference proteome</keyword>
<evidence type="ECO:0008006" key="3">
    <source>
        <dbReference type="Google" id="ProtNLM"/>
    </source>
</evidence>
<dbReference type="Proteomes" id="UP001501442">
    <property type="component" value="Unassembled WGS sequence"/>
</dbReference>
<dbReference type="InterPro" id="IPR012349">
    <property type="entry name" value="Split_barrel_FMN-bd"/>
</dbReference>
<gene>
    <name evidence="1" type="ORF">GCM10023196_106690</name>
</gene>
<dbReference type="EMBL" id="BAABHK010000034">
    <property type="protein sequence ID" value="GAA4640583.1"/>
    <property type="molecule type" value="Genomic_DNA"/>
</dbReference>
<accession>A0ABP8UXP9</accession>
<protein>
    <recommendedName>
        <fullName evidence="3">Flavin reductase like domain-containing protein</fullName>
    </recommendedName>
</protein>
<evidence type="ECO:0000313" key="1">
    <source>
        <dbReference type="EMBL" id="GAA4640583.1"/>
    </source>
</evidence>
<reference evidence="2" key="1">
    <citation type="journal article" date="2019" name="Int. J. Syst. Evol. Microbiol.">
        <title>The Global Catalogue of Microorganisms (GCM) 10K type strain sequencing project: providing services to taxonomists for standard genome sequencing and annotation.</title>
        <authorList>
            <consortium name="The Broad Institute Genomics Platform"/>
            <consortium name="The Broad Institute Genome Sequencing Center for Infectious Disease"/>
            <person name="Wu L."/>
            <person name="Ma J."/>
        </authorList>
    </citation>
    <scope>NUCLEOTIDE SEQUENCE [LARGE SCALE GENOMIC DNA]</scope>
    <source>
        <strain evidence="2">JCM 17939</strain>
    </source>
</reference>
<dbReference type="Gene3D" id="2.30.110.10">
    <property type="entry name" value="Electron Transport, Fmn-binding Protein, Chain A"/>
    <property type="match status" value="1"/>
</dbReference>
<evidence type="ECO:0000313" key="2">
    <source>
        <dbReference type="Proteomes" id="UP001501442"/>
    </source>
</evidence>
<proteinExistence type="predicted"/>